<dbReference type="AlphaFoldDB" id="A0A2P8FIH1"/>
<sequence>MDNTELEFQMPVFILHPDGVRLDEIRAQFEDRSEFTQFYVPLNGQQVNAQSLWAGITEAAKIAAQNEDDVFVICSERHRFSEHYAPATFLDKIVECRKRGSEAIFFNIGAFDQIVPLTSTIFWINHLICFDFVVVFRELLDRILASELDAGDRVEDKISALTDYMHVVYPFISNPDEKSVPGGGLLERIRRGTKQRFELIKFVKERFLPDYDGKKASELAELSNTYVREYPNYIGAIEHFLSMGKATVSDVKFISHLGTATSAQRVNRIVVLVPFYNVENYLDECINSIVNQDYSDFTVIFLDDSSTDNSISKIPDLPNCRLITSTQRSYALANIYMGLCSFDFKDEDIVVIVDGDDFLRHNQVFKKINYIYEHEQCLLTYGQYCSTTNQLGHCRAYNEEEFGNLRELDWRASHLKTFKYSLFSRFVKLDPEVNSFRNSTGSFFEMTYDVALMTPLMEIAGFEKIYFNADIVYVYRIHENNDAVRDIALQNSIATEIKFRKSLAALN</sequence>
<dbReference type="OrthoDB" id="1417318at2"/>
<dbReference type="InterPro" id="IPR001173">
    <property type="entry name" value="Glyco_trans_2-like"/>
</dbReference>
<dbReference type="PANTHER" id="PTHR22916">
    <property type="entry name" value="GLYCOSYLTRANSFERASE"/>
    <property type="match status" value="1"/>
</dbReference>
<dbReference type="EMBL" id="PYAS01000021">
    <property type="protein sequence ID" value="PSL21511.1"/>
    <property type="molecule type" value="Genomic_DNA"/>
</dbReference>
<comment type="caution">
    <text evidence="2">The sequence shown here is derived from an EMBL/GenBank/DDBJ whole genome shotgun (WGS) entry which is preliminary data.</text>
</comment>
<reference evidence="2 3" key="1">
    <citation type="submission" date="2018-03" db="EMBL/GenBank/DDBJ databases">
        <title>Genomic Encyclopedia of Archaeal and Bacterial Type Strains, Phase II (KMG-II): from individual species to whole genera.</title>
        <authorList>
            <person name="Goeker M."/>
        </authorList>
    </citation>
    <scope>NUCLEOTIDE SEQUENCE [LARGE SCALE GENOMIC DNA]</scope>
    <source>
        <strain evidence="2 3">DSM 29057</strain>
    </source>
</reference>
<dbReference type="PANTHER" id="PTHR22916:SF3">
    <property type="entry name" value="UDP-GLCNAC:BETAGAL BETA-1,3-N-ACETYLGLUCOSAMINYLTRANSFERASE-LIKE PROTEIN 1"/>
    <property type="match status" value="1"/>
</dbReference>
<keyword evidence="3" id="KW-1185">Reference proteome</keyword>
<dbReference type="Proteomes" id="UP000241964">
    <property type="component" value="Unassembled WGS sequence"/>
</dbReference>
<evidence type="ECO:0000313" key="3">
    <source>
        <dbReference type="Proteomes" id="UP000241964"/>
    </source>
</evidence>
<dbReference type="Gene3D" id="3.90.550.10">
    <property type="entry name" value="Spore Coat Polysaccharide Biosynthesis Protein SpsA, Chain A"/>
    <property type="match status" value="1"/>
</dbReference>
<gene>
    <name evidence="2" type="ORF">CLV60_1215</name>
</gene>
<protein>
    <submittedName>
        <fullName evidence="2">Glycosyl transferase family 2</fullName>
    </submittedName>
</protein>
<evidence type="ECO:0000259" key="1">
    <source>
        <dbReference type="Pfam" id="PF00535"/>
    </source>
</evidence>
<dbReference type="Pfam" id="PF00535">
    <property type="entry name" value="Glycos_transf_2"/>
    <property type="match status" value="1"/>
</dbReference>
<keyword evidence="2" id="KW-0808">Transferase</keyword>
<dbReference type="GO" id="GO:0016758">
    <property type="term" value="F:hexosyltransferase activity"/>
    <property type="evidence" value="ECO:0007669"/>
    <property type="project" value="UniProtKB-ARBA"/>
</dbReference>
<dbReference type="InterPro" id="IPR029044">
    <property type="entry name" value="Nucleotide-diphossugar_trans"/>
</dbReference>
<dbReference type="CDD" id="cd00761">
    <property type="entry name" value="Glyco_tranf_GTA_type"/>
    <property type="match status" value="1"/>
</dbReference>
<feature type="domain" description="Glycosyltransferase 2-like" evidence="1">
    <location>
        <begin position="271"/>
        <end position="397"/>
    </location>
</feature>
<dbReference type="RefSeq" id="WP_106599199.1">
    <property type="nucleotide sequence ID" value="NZ_PYAS01000021.1"/>
</dbReference>
<dbReference type="SUPFAM" id="SSF53448">
    <property type="entry name" value="Nucleotide-diphospho-sugar transferases"/>
    <property type="match status" value="1"/>
</dbReference>
<evidence type="ECO:0000313" key="2">
    <source>
        <dbReference type="EMBL" id="PSL21511.1"/>
    </source>
</evidence>
<proteinExistence type="predicted"/>
<name>A0A2P8FIH1_9BACT</name>
<organism evidence="2 3">
    <name type="scientific">Dyadobacter jiangsuensis</name>
    <dbReference type="NCBI Taxonomy" id="1591085"/>
    <lineage>
        <taxon>Bacteria</taxon>
        <taxon>Pseudomonadati</taxon>
        <taxon>Bacteroidota</taxon>
        <taxon>Cytophagia</taxon>
        <taxon>Cytophagales</taxon>
        <taxon>Spirosomataceae</taxon>
        <taxon>Dyadobacter</taxon>
    </lineage>
</organism>
<accession>A0A2P8FIH1</accession>